<dbReference type="SUPFAM" id="SSF55961">
    <property type="entry name" value="Bet v1-like"/>
    <property type="match status" value="1"/>
</dbReference>
<gene>
    <name evidence="1" type="ORF">ACFQET_07100</name>
</gene>
<dbReference type="RefSeq" id="WP_125641722.1">
    <property type="nucleotide sequence ID" value="NZ_JBHSSJ010000008.1"/>
</dbReference>
<reference evidence="2" key="1">
    <citation type="journal article" date="2019" name="Int. J. Syst. Evol. Microbiol.">
        <title>The Global Catalogue of Microorganisms (GCM) 10K type strain sequencing project: providing services to taxonomists for standard genome sequencing and annotation.</title>
        <authorList>
            <consortium name="The Broad Institute Genomics Platform"/>
            <consortium name="The Broad Institute Genome Sequencing Center for Infectious Disease"/>
            <person name="Wu L."/>
            <person name="Ma J."/>
        </authorList>
    </citation>
    <scope>NUCLEOTIDE SEQUENCE [LARGE SCALE GENOMIC DNA]</scope>
    <source>
        <strain evidence="2">CCM 8907</strain>
    </source>
</reference>
<evidence type="ECO:0000313" key="2">
    <source>
        <dbReference type="Proteomes" id="UP001596191"/>
    </source>
</evidence>
<name>A0ABW1TP75_9LACO</name>
<dbReference type="InterPro" id="IPR023393">
    <property type="entry name" value="START-like_dom_sf"/>
</dbReference>
<protein>
    <submittedName>
        <fullName evidence="1">SRPBCC family protein</fullName>
    </submittedName>
</protein>
<dbReference type="EMBL" id="JBHSSJ010000008">
    <property type="protein sequence ID" value="MFC6275279.1"/>
    <property type="molecule type" value="Genomic_DNA"/>
</dbReference>
<dbReference type="Proteomes" id="UP001596191">
    <property type="component" value="Unassembled WGS sequence"/>
</dbReference>
<dbReference type="InterPro" id="IPR019587">
    <property type="entry name" value="Polyketide_cyclase/dehydratase"/>
</dbReference>
<dbReference type="Gene3D" id="3.30.530.20">
    <property type="match status" value="1"/>
</dbReference>
<sequence>MNKLFTNQVLINADRASVHAILADAQQLLTWNPAISSVAGNANQFRIDRTTAALNQHELLTITTTPDQIVYDSTEGRLAYQLRFRLTSTAEHTLVEEELWTADGSHLPLKLLAPIAKQAFAANLNHLRRLVEHRVVD</sequence>
<evidence type="ECO:0000313" key="1">
    <source>
        <dbReference type="EMBL" id="MFC6275279.1"/>
    </source>
</evidence>
<dbReference type="Pfam" id="PF10604">
    <property type="entry name" value="Polyketide_cyc2"/>
    <property type="match status" value="1"/>
</dbReference>
<organism evidence="1 2">
    <name type="scientific">Levilactobacillus tangyuanensis</name>
    <dbReference type="NCBI Taxonomy" id="2486021"/>
    <lineage>
        <taxon>Bacteria</taxon>
        <taxon>Bacillati</taxon>
        <taxon>Bacillota</taxon>
        <taxon>Bacilli</taxon>
        <taxon>Lactobacillales</taxon>
        <taxon>Lactobacillaceae</taxon>
        <taxon>Levilactobacillus</taxon>
    </lineage>
</organism>
<comment type="caution">
    <text evidence="1">The sequence shown here is derived from an EMBL/GenBank/DDBJ whole genome shotgun (WGS) entry which is preliminary data.</text>
</comment>
<keyword evidence="2" id="KW-1185">Reference proteome</keyword>
<proteinExistence type="predicted"/>
<accession>A0ABW1TP75</accession>